<keyword evidence="2" id="KW-1185">Reference proteome</keyword>
<comment type="caution">
    <text evidence="1">The sequence shown here is derived from an EMBL/GenBank/DDBJ whole genome shotgun (WGS) entry which is preliminary data.</text>
</comment>
<organism evidence="1 2">
    <name type="scientific">Arabis nemorensis</name>
    <dbReference type="NCBI Taxonomy" id="586526"/>
    <lineage>
        <taxon>Eukaryota</taxon>
        <taxon>Viridiplantae</taxon>
        <taxon>Streptophyta</taxon>
        <taxon>Embryophyta</taxon>
        <taxon>Tracheophyta</taxon>
        <taxon>Spermatophyta</taxon>
        <taxon>Magnoliopsida</taxon>
        <taxon>eudicotyledons</taxon>
        <taxon>Gunneridae</taxon>
        <taxon>Pentapetalae</taxon>
        <taxon>rosids</taxon>
        <taxon>malvids</taxon>
        <taxon>Brassicales</taxon>
        <taxon>Brassicaceae</taxon>
        <taxon>Arabideae</taxon>
        <taxon>Arabis</taxon>
    </lineage>
</organism>
<dbReference type="OrthoDB" id="1036367at2759"/>
<protein>
    <recommendedName>
        <fullName evidence="3">SHSP domain-containing protein</fullName>
    </recommendedName>
</protein>
<dbReference type="Proteomes" id="UP000489600">
    <property type="component" value="Unassembled WGS sequence"/>
</dbReference>
<proteinExistence type="predicted"/>
<evidence type="ECO:0008006" key="3">
    <source>
        <dbReference type="Google" id="ProtNLM"/>
    </source>
</evidence>
<evidence type="ECO:0000313" key="1">
    <source>
        <dbReference type="EMBL" id="VVA91070.1"/>
    </source>
</evidence>
<dbReference type="AlphaFoldDB" id="A0A565ANN7"/>
<gene>
    <name evidence="1" type="ORF">ANE_LOCUS1515</name>
</gene>
<accession>A0A565ANN7</accession>
<name>A0A565ANN7_9BRAS</name>
<dbReference type="EMBL" id="CABITT030000001">
    <property type="protein sequence ID" value="VVA91070.1"/>
    <property type="molecule type" value="Genomic_DNA"/>
</dbReference>
<evidence type="ECO:0000313" key="2">
    <source>
        <dbReference type="Proteomes" id="UP000489600"/>
    </source>
</evidence>
<reference evidence="1" key="1">
    <citation type="submission" date="2019-07" db="EMBL/GenBank/DDBJ databases">
        <authorList>
            <person name="Dittberner H."/>
        </authorList>
    </citation>
    <scope>NUCLEOTIDE SEQUENCE [LARGE SCALE GENOMIC DNA]</scope>
</reference>
<sequence length="112" mass="12502">MSGPSSPAAGYNLNGNERLNVEGDDGSIRWTFKNDSCIVRVDVPGCSGVPMSYNLHPDHVVFEVEEPAMDHTDRSRRKYNGYVKFDPVLFDAANAKVNVLRGVLWITVPRKH</sequence>
<dbReference type="CDD" id="cd00298">
    <property type="entry name" value="ACD_sHsps_p23-like"/>
    <property type="match status" value="1"/>
</dbReference>